<evidence type="ECO:0000256" key="1">
    <source>
        <dbReference type="ARBA" id="ARBA00023002"/>
    </source>
</evidence>
<dbReference type="SUPFAM" id="SSF51905">
    <property type="entry name" value="FAD/NAD(P)-binding domain"/>
    <property type="match status" value="1"/>
</dbReference>
<sequence>MNKAQASRAVHQPILSSKAKIAIIGGGVAGSTIALRFAELGLDTTLIEKGPSLVNGPPICHLHAGGNLYREICDQQCLTLLQQSIDTVKVYPHSVNIRPTLIALPKTDHGQPTDLLPRLKKLRARYADLVAEDVRNKVLGEPENYFRFYSRAELDVLLELPLPSVAQNDSDWLVAFAQNVDLESLKFPLLLVQEYGLSAFRFAAISNLAIDRLPSCHLKTSSQVIAITQQENCLGWQVSTQQQHSQVIEHNHYDYVINACGFKSGEIDDMVSAKRQRMVEFKAAYVAHWSKCQGLWPEVVFYGERGTPQGMAQLTPYPDGYFQLHGMTQDITLFDQGLVASCQKSAQPKLAQRFLEKIDKQWPEQLISNRTLGSIEHIAQFIPTFSSAEAAAKPLFGAQQIPGEDADLRAADVSFYGQHYARTEIVKASSALAAADAILKNLVDCGLIAEVELGKFLTEHYFPISQQCSSVEVTEKAIALAKQRDYPIALAKNL</sequence>
<feature type="domain" description="FAD dependent oxidoreductase" evidence="2">
    <location>
        <begin position="20"/>
        <end position="52"/>
    </location>
</feature>
<dbReference type="InterPro" id="IPR036188">
    <property type="entry name" value="FAD/NAD-bd_sf"/>
</dbReference>
<dbReference type="Proteomes" id="UP000029868">
    <property type="component" value="Unassembled WGS sequence"/>
</dbReference>
<evidence type="ECO:0000259" key="2">
    <source>
        <dbReference type="Pfam" id="PF01266"/>
    </source>
</evidence>
<accession>A0A099L4Q1</accession>
<dbReference type="PATRIC" id="fig|28229.3.peg.162"/>
<dbReference type="InterPro" id="IPR006076">
    <property type="entry name" value="FAD-dep_OxRdtase"/>
</dbReference>
<dbReference type="GO" id="GO:0016491">
    <property type="term" value="F:oxidoreductase activity"/>
    <property type="evidence" value="ECO:0007669"/>
    <property type="project" value="UniProtKB-KW"/>
</dbReference>
<protein>
    <submittedName>
        <fullName evidence="3">FAD dependent oxidoreductase</fullName>
    </submittedName>
</protein>
<organism evidence="3 4">
    <name type="scientific">Colwellia psychrerythraea</name>
    <name type="common">Vibrio psychroerythus</name>
    <dbReference type="NCBI Taxonomy" id="28229"/>
    <lineage>
        <taxon>Bacteria</taxon>
        <taxon>Pseudomonadati</taxon>
        <taxon>Pseudomonadota</taxon>
        <taxon>Gammaproteobacteria</taxon>
        <taxon>Alteromonadales</taxon>
        <taxon>Colwelliaceae</taxon>
        <taxon>Colwellia</taxon>
    </lineage>
</organism>
<reference evidence="3 4" key="1">
    <citation type="submission" date="2014-08" db="EMBL/GenBank/DDBJ databases">
        <title>Genomic and Phenotypic Diversity of Colwellia psychrerythraea strains from Disparate Marine Basins.</title>
        <authorList>
            <person name="Techtmann S.M."/>
            <person name="Stelling S.C."/>
            <person name="Utturkar S.M."/>
            <person name="Alshibli N."/>
            <person name="Harris A."/>
            <person name="Brown S.D."/>
            <person name="Hazen T.C."/>
        </authorList>
    </citation>
    <scope>NUCLEOTIDE SEQUENCE [LARGE SCALE GENOMIC DNA]</scope>
    <source>
        <strain evidence="3 4">GAB14E</strain>
    </source>
</reference>
<dbReference type="EMBL" id="JQEC01000002">
    <property type="protein sequence ID" value="KGJ97420.1"/>
    <property type="molecule type" value="Genomic_DNA"/>
</dbReference>
<comment type="caution">
    <text evidence="3">The sequence shown here is derived from an EMBL/GenBank/DDBJ whole genome shotgun (WGS) entry which is preliminary data.</text>
</comment>
<dbReference type="AlphaFoldDB" id="A0A099L4Q1"/>
<dbReference type="OrthoDB" id="1401001at2"/>
<dbReference type="Gene3D" id="3.50.50.60">
    <property type="entry name" value="FAD/NAD(P)-binding domain"/>
    <property type="match status" value="1"/>
</dbReference>
<dbReference type="Pfam" id="PF01266">
    <property type="entry name" value="DAO"/>
    <property type="match status" value="1"/>
</dbReference>
<evidence type="ECO:0000313" key="4">
    <source>
        <dbReference type="Proteomes" id="UP000029868"/>
    </source>
</evidence>
<evidence type="ECO:0000313" key="3">
    <source>
        <dbReference type="EMBL" id="KGJ97420.1"/>
    </source>
</evidence>
<gene>
    <name evidence="3" type="ORF">GAB14E_1009</name>
</gene>
<dbReference type="RefSeq" id="WP_033080308.1">
    <property type="nucleotide sequence ID" value="NZ_JQEC01000002.1"/>
</dbReference>
<name>A0A099L4Q1_COLPS</name>
<keyword evidence="1" id="KW-0560">Oxidoreductase</keyword>
<proteinExistence type="predicted"/>